<gene>
    <name evidence="2" type="ORF">HanXRQr2_Chr05g0199921</name>
</gene>
<evidence type="ECO:0000259" key="1">
    <source>
        <dbReference type="SMART" id="SM00256"/>
    </source>
</evidence>
<dbReference type="Pfam" id="PF07734">
    <property type="entry name" value="FBA_1"/>
    <property type="match status" value="1"/>
</dbReference>
<dbReference type="EMBL" id="MNCJ02000320">
    <property type="protein sequence ID" value="KAF5804679.1"/>
    <property type="molecule type" value="Genomic_DNA"/>
</dbReference>
<evidence type="ECO:0000313" key="2">
    <source>
        <dbReference type="EMBL" id="KAF5804679.1"/>
    </source>
</evidence>
<keyword evidence="3" id="KW-1185">Reference proteome</keyword>
<reference evidence="2" key="2">
    <citation type="submission" date="2020-06" db="EMBL/GenBank/DDBJ databases">
        <title>Helianthus annuus Genome sequencing and assembly Release 2.</title>
        <authorList>
            <person name="Gouzy J."/>
            <person name="Langlade N."/>
            <person name="Munos S."/>
        </authorList>
    </citation>
    <scope>NUCLEOTIDE SEQUENCE</scope>
    <source>
        <tissue evidence="2">Leaves</tissue>
    </source>
</reference>
<sequence length="373" mass="42703">MSKDVCDEMTVEIFSRLPTKSLLRFRAVSKSLCARIGSPAFIRLHALRSPKKFLCIHHDGYKDEGIYKTKNFYTFHSEGQLPYNSYMGINPIKYPFIDARSTFGSCNGILCLRAFGKGVTLWNPSTRRKVAIRDPRTFRGDSPVYGFGYDPVIQDYKILRISHPTLFVCTVKTRTWRKIASPNECSRVTSYQCLFNGALHWVETHVRTLLFDKYTYYDHHIMTFDFSSEVCSSIELPEPTWETSGLAVIKGSLAVISRISVRHNDCTIWVRREYNDTSAFWSVAFKLNTVSYGNQVDRFFQLTATDDLLLDPYGRGIKVYNPETEVLSQLADFSASSHIVGMYICVESLELLDMGNSCYHGKQIARKKAKPKK</sequence>
<dbReference type="PANTHER" id="PTHR31672">
    <property type="entry name" value="BNACNNG10540D PROTEIN"/>
    <property type="match status" value="1"/>
</dbReference>
<dbReference type="InterPro" id="IPR050796">
    <property type="entry name" value="SCF_F-box_component"/>
</dbReference>
<dbReference type="Proteomes" id="UP000215914">
    <property type="component" value="Unassembled WGS sequence"/>
</dbReference>
<dbReference type="InterPro" id="IPR006527">
    <property type="entry name" value="F-box-assoc_dom_typ1"/>
</dbReference>
<dbReference type="PANTHER" id="PTHR31672:SF6">
    <property type="entry name" value="F-BOX DOMAIN-CONTAINING PROTEIN"/>
    <property type="match status" value="1"/>
</dbReference>
<accession>A0A9K3NLG7</accession>
<proteinExistence type="predicted"/>
<name>A0A9K3NLG7_HELAN</name>
<dbReference type="InterPro" id="IPR001810">
    <property type="entry name" value="F-box_dom"/>
</dbReference>
<dbReference type="SMART" id="SM00256">
    <property type="entry name" value="FBOX"/>
    <property type="match status" value="1"/>
</dbReference>
<protein>
    <submittedName>
        <fullName evidence="2">F-box domain-containing protein</fullName>
    </submittedName>
</protein>
<dbReference type="OrthoDB" id="5314306at2759"/>
<evidence type="ECO:0000313" key="3">
    <source>
        <dbReference type="Proteomes" id="UP000215914"/>
    </source>
</evidence>
<dbReference type="Gramene" id="mRNA:HanXRQr2_Chr05g0199921">
    <property type="protein sequence ID" value="CDS:HanXRQr2_Chr05g0199921.1"/>
    <property type="gene ID" value="HanXRQr2_Chr05g0199921"/>
</dbReference>
<feature type="domain" description="F-box" evidence="1">
    <location>
        <begin position="5"/>
        <end position="45"/>
    </location>
</feature>
<dbReference type="InterPro" id="IPR017451">
    <property type="entry name" value="F-box-assoc_interact_dom"/>
</dbReference>
<reference evidence="2" key="1">
    <citation type="journal article" date="2017" name="Nature">
        <title>The sunflower genome provides insights into oil metabolism, flowering and Asterid evolution.</title>
        <authorList>
            <person name="Badouin H."/>
            <person name="Gouzy J."/>
            <person name="Grassa C.J."/>
            <person name="Murat F."/>
            <person name="Staton S.E."/>
            <person name="Cottret L."/>
            <person name="Lelandais-Briere C."/>
            <person name="Owens G.L."/>
            <person name="Carrere S."/>
            <person name="Mayjonade B."/>
            <person name="Legrand L."/>
            <person name="Gill N."/>
            <person name="Kane N.C."/>
            <person name="Bowers J.E."/>
            <person name="Hubner S."/>
            <person name="Bellec A."/>
            <person name="Berard A."/>
            <person name="Berges H."/>
            <person name="Blanchet N."/>
            <person name="Boniface M.C."/>
            <person name="Brunel D."/>
            <person name="Catrice O."/>
            <person name="Chaidir N."/>
            <person name="Claudel C."/>
            <person name="Donnadieu C."/>
            <person name="Faraut T."/>
            <person name="Fievet G."/>
            <person name="Helmstetter N."/>
            <person name="King M."/>
            <person name="Knapp S.J."/>
            <person name="Lai Z."/>
            <person name="Le Paslier M.C."/>
            <person name="Lippi Y."/>
            <person name="Lorenzon L."/>
            <person name="Mandel J.R."/>
            <person name="Marage G."/>
            <person name="Marchand G."/>
            <person name="Marquand E."/>
            <person name="Bret-Mestries E."/>
            <person name="Morien E."/>
            <person name="Nambeesan S."/>
            <person name="Nguyen T."/>
            <person name="Pegot-Espagnet P."/>
            <person name="Pouilly N."/>
            <person name="Raftis F."/>
            <person name="Sallet E."/>
            <person name="Schiex T."/>
            <person name="Thomas J."/>
            <person name="Vandecasteele C."/>
            <person name="Vares D."/>
            <person name="Vear F."/>
            <person name="Vautrin S."/>
            <person name="Crespi M."/>
            <person name="Mangin B."/>
            <person name="Burke J.M."/>
            <person name="Salse J."/>
            <person name="Munos S."/>
            <person name="Vincourt P."/>
            <person name="Rieseberg L.H."/>
            <person name="Langlade N.B."/>
        </authorList>
    </citation>
    <scope>NUCLEOTIDE SEQUENCE</scope>
    <source>
        <tissue evidence="2">Leaves</tissue>
    </source>
</reference>
<dbReference type="AlphaFoldDB" id="A0A9K3NLG7"/>
<dbReference type="Pfam" id="PF00646">
    <property type="entry name" value="F-box"/>
    <property type="match status" value="1"/>
</dbReference>
<comment type="caution">
    <text evidence="2">The sequence shown here is derived from an EMBL/GenBank/DDBJ whole genome shotgun (WGS) entry which is preliminary data.</text>
</comment>
<dbReference type="InterPro" id="IPR036047">
    <property type="entry name" value="F-box-like_dom_sf"/>
</dbReference>
<dbReference type="NCBIfam" id="TIGR01640">
    <property type="entry name" value="F_box_assoc_1"/>
    <property type="match status" value="1"/>
</dbReference>
<dbReference type="SUPFAM" id="SSF81383">
    <property type="entry name" value="F-box domain"/>
    <property type="match status" value="1"/>
</dbReference>
<organism evidence="2 3">
    <name type="scientific">Helianthus annuus</name>
    <name type="common">Common sunflower</name>
    <dbReference type="NCBI Taxonomy" id="4232"/>
    <lineage>
        <taxon>Eukaryota</taxon>
        <taxon>Viridiplantae</taxon>
        <taxon>Streptophyta</taxon>
        <taxon>Embryophyta</taxon>
        <taxon>Tracheophyta</taxon>
        <taxon>Spermatophyta</taxon>
        <taxon>Magnoliopsida</taxon>
        <taxon>eudicotyledons</taxon>
        <taxon>Gunneridae</taxon>
        <taxon>Pentapetalae</taxon>
        <taxon>asterids</taxon>
        <taxon>campanulids</taxon>
        <taxon>Asterales</taxon>
        <taxon>Asteraceae</taxon>
        <taxon>Asteroideae</taxon>
        <taxon>Heliantheae alliance</taxon>
        <taxon>Heliantheae</taxon>
        <taxon>Helianthus</taxon>
    </lineage>
</organism>